<dbReference type="AlphaFoldDB" id="A0A5B0NR67"/>
<dbReference type="Proteomes" id="UP000325313">
    <property type="component" value="Unassembled WGS sequence"/>
</dbReference>
<protein>
    <submittedName>
        <fullName evidence="1">Uncharacterized protein</fullName>
    </submittedName>
</protein>
<evidence type="ECO:0000313" key="1">
    <source>
        <dbReference type="EMBL" id="KAA1091837.1"/>
    </source>
</evidence>
<sequence>MAASLGIQDKSAPREGQLLKTAARQLEAPVVKRPCVGSPHYIFQDCFVWTREEAIVIGAGDVGNPSVKSAPSEFRGHSNMLTAPECSSQFFNAPSNVTYRDPFCRTGEPSVSHETSTFCKNRLRCSHYKNTQEQAFQLGFRGAFEDYMVVS</sequence>
<evidence type="ECO:0000313" key="2">
    <source>
        <dbReference type="Proteomes" id="UP000325313"/>
    </source>
</evidence>
<reference evidence="1 2" key="1">
    <citation type="submission" date="2019-05" db="EMBL/GenBank/DDBJ databases">
        <title>Emergence of the Ug99 lineage of the wheat stem rust pathogen through somatic hybridization.</title>
        <authorList>
            <person name="Li F."/>
            <person name="Upadhyaya N.M."/>
            <person name="Sperschneider J."/>
            <person name="Matny O."/>
            <person name="Nguyen-Phuc H."/>
            <person name="Mago R."/>
            <person name="Raley C."/>
            <person name="Miller M.E."/>
            <person name="Silverstein K.A.T."/>
            <person name="Henningsen E."/>
            <person name="Hirsch C.D."/>
            <person name="Visser B."/>
            <person name="Pretorius Z.A."/>
            <person name="Steffenson B.J."/>
            <person name="Schwessinger B."/>
            <person name="Dodds P.N."/>
            <person name="Figueroa M."/>
        </authorList>
    </citation>
    <scope>NUCLEOTIDE SEQUENCE [LARGE SCALE GENOMIC DNA]</scope>
    <source>
        <strain evidence="1 2">Ug99</strain>
    </source>
</reference>
<comment type="caution">
    <text evidence="1">The sequence shown here is derived from an EMBL/GenBank/DDBJ whole genome shotgun (WGS) entry which is preliminary data.</text>
</comment>
<gene>
    <name evidence="1" type="ORF">PGTUg99_007051</name>
</gene>
<proteinExistence type="predicted"/>
<dbReference type="EMBL" id="VDEP01000381">
    <property type="protein sequence ID" value="KAA1091837.1"/>
    <property type="molecule type" value="Genomic_DNA"/>
</dbReference>
<accession>A0A5B0NR67</accession>
<organism evidence="1 2">
    <name type="scientific">Puccinia graminis f. sp. tritici</name>
    <dbReference type="NCBI Taxonomy" id="56615"/>
    <lineage>
        <taxon>Eukaryota</taxon>
        <taxon>Fungi</taxon>
        <taxon>Dikarya</taxon>
        <taxon>Basidiomycota</taxon>
        <taxon>Pucciniomycotina</taxon>
        <taxon>Pucciniomycetes</taxon>
        <taxon>Pucciniales</taxon>
        <taxon>Pucciniaceae</taxon>
        <taxon>Puccinia</taxon>
    </lineage>
</organism>
<name>A0A5B0NR67_PUCGR</name>